<evidence type="ECO:0000259" key="1">
    <source>
        <dbReference type="Pfam" id="PF01833"/>
    </source>
</evidence>
<feature type="domain" description="IPT/TIG" evidence="1">
    <location>
        <begin position="1119"/>
        <end position="1203"/>
    </location>
</feature>
<dbReference type="InterPro" id="IPR011042">
    <property type="entry name" value="6-blade_b-propeller_TolB-like"/>
</dbReference>
<gene>
    <name evidence="3" type="ORF">IRI77_09865</name>
</gene>
<dbReference type="Pfam" id="PF01833">
    <property type="entry name" value="TIG"/>
    <property type="match status" value="1"/>
</dbReference>
<dbReference type="InterPro" id="IPR015943">
    <property type="entry name" value="WD40/YVTN_repeat-like_dom_sf"/>
</dbReference>
<dbReference type="Pfam" id="PF25778">
    <property type="entry name" value="DUF7948"/>
    <property type="match status" value="1"/>
</dbReference>
<dbReference type="SUPFAM" id="SSF81296">
    <property type="entry name" value="E set domains"/>
    <property type="match status" value="2"/>
</dbReference>
<organism evidence="3 4">
    <name type="scientific">Paludibaculum fermentans</name>
    <dbReference type="NCBI Taxonomy" id="1473598"/>
    <lineage>
        <taxon>Bacteria</taxon>
        <taxon>Pseudomonadati</taxon>
        <taxon>Acidobacteriota</taxon>
        <taxon>Terriglobia</taxon>
        <taxon>Bryobacterales</taxon>
        <taxon>Bryobacteraceae</taxon>
        <taxon>Paludibaculum</taxon>
    </lineage>
</organism>
<dbReference type="Gene3D" id="2.60.40.1080">
    <property type="match status" value="1"/>
</dbReference>
<name>A0A7S7NUW5_PALFE</name>
<dbReference type="Proteomes" id="UP000593892">
    <property type="component" value="Chromosome"/>
</dbReference>
<evidence type="ECO:0000313" key="4">
    <source>
        <dbReference type="Proteomes" id="UP000593892"/>
    </source>
</evidence>
<keyword evidence="4" id="KW-1185">Reference proteome</keyword>
<sequence>MPLPVMFERNQGQAAQDVRFLTRSHGRTILFQDQQISMVGAHSRVSLVFEGSVTGPRISGETALVTKLNYLPTPDPKSWVSGVENFAAVRYHEVYPGIDVLVHATRGELEYDLVARPGADLGAVSIRFDGTDQAVINKDGDIEVETADGAIHQRLPEAYQESAGAGRTKVEARYFRKPDGAFRFELGDYDRAQELVVDPVIGFSTFIGRSEFQLGDLNFAQNPGNWQFTTVQSKEFNPMVVDSQGYSYMAGTIATPELAWPIQRIGNTSGSGLVCKINPTGDTVVFCTIAWADVQALSLDGGGNIYVGGTGYIAKLPPQGDRMLWSFATGSMNPLSSIAVDQTGAVVAVEGNMQSQVFKVKPDGSGLVYSTAIGTQAQDVALAAAVDAQGNAYVTGGAVTAGFPRTAGTPPGFSTGTHIYVAKLNPQGQLVYSIVVPQSVANLPMFGTAYSVGQSIAVDSQGAAYVVGRTSAVDLPASSGAAQPAHGGALMDGFALKVNPAGTALDYLTYLGGYGMDEALGVTLDVSGNAYLTGRSQGQGFPTSDSTGSPLLTVGSSSAFFLQQSGLYRRSNDGWSERIRSLAMNPLNPLVIYASSGFQGQLMKSTNGGLNWAYLPSPASVEIERILLDPVNPAILWAGSTNHFWRSTDAGASWTPVSIPLTNLNGMKADPKNQSIRYAFGYSASQPAVVRSTDSGSTWQSLGSLNVNYSCYWPYCAVSDLLIDPSNSSMLYAAADSGVYASPNGGVSWGSPNQMPYAQMVDVKFDPTNSQVVWGAGYGGIQKSTDRGLSWTYVYSDYSESALAVIPHPLGGSVYAITGQHYNNVIESKDGGTTWAAATVPGPIFAGAADPSAPGKYLLGGASPFHVFVAKLSPNGGNFLYSGCFGGSNDEVGSAIVRDAGGRLYLGGVAASLDFPVSVGAAQRAFGGRNAWFITQFTEGPPSAVQVQVSPSSVSLELGQTRQFTAVVTGGTGAVSWTIQPAAAGTISASGLYTAPAKAGPSTVTVVATSIADPGRSGTATVSLPNPVPTLFALGKYSVLAGSPGLTVAITGTGFVPSSVVRWNGADRKTYYMSSQYVKFDIPASDLVLAGKAVVNVYTPPAGGGTTGAHYFTIENRVPVLTSLSHYSTIAWTSGTTVTVNGSNFEAGAAVRWNGVDRSTTRLSSTQLKVDIPASDLLGASINTITVNNPAPGGGDSAGLTFTVVDTLPRVLGVTPSSGGGDFASFQASYAFASDYRKLAWVQLLFAVAPDGGGQPYCFVHYDVQGDGFWVYGDGGFFQGPVKPGTASFALQNSFCALNTATSSISGNAGTLAMKANVVFKAAGARNLYLRSFSVSQEDSNWVQMGTWSAAKAAMGSMQAAPGSGAGTRQTFRLTYNDPNGFAGTAGGWSQFLVATAPDAAAQNFCFVHYDRAGQGLWMYSSDVGFFLGPVKPGIASNALDSSACSIDTAATTVSGQSGALVVTVPVTFKPPMAGGMNLYQRVFDPLGRDSGWVLRGGWTIP</sequence>
<dbReference type="PANTHER" id="PTHR35580:SF1">
    <property type="entry name" value="PHYTASE-LIKE DOMAIN-CONTAINING PROTEIN"/>
    <property type="match status" value="1"/>
</dbReference>
<dbReference type="SUPFAM" id="SSF101898">
    <property type="entry name" value="NHL repeat"/>
    <property type="match status" value="1"/>
</dbReference>
<dbReference type="Gene3D" id="2.130.10.10">
    <property type="entry name" value="YVTN repeat-like/Quinoprotein amine dehydrogenase"/>
    <property type="match status" value="2"/>
</dbReference>
<dbReference type="InterPro" id="IPR014756">
    <property type="entry name" value="Ig_E-set"/>
</dbReference>
<proteinExistence type="predicted"/>
<dbReference type="PANTHER" id="PTHR35580">
    <property type="entry name" value="CELL SURFACE GLYCOPROTEIN (S-LAYER PROTEIN)-LIKE PROTEIN"/>
    <property type="match status" value="1"/>
</dbReference>
<dbReference type="SUPFAM" id="SSF110296">
    <property type="entry name" value="Oligoxyloglucan reducing end-specific cellobiohydrolase"/>
    <property type="match status" value="2"/>
</dbReference>
<dbReference type="EMBL" id="CP063849">
    <property type="protein sequence ID" value="QOY90237.1"/>
    <property type="molecule type" value="Genomic_DNA"/>
</dbReference>
<feature type="domain" description="DUF7948" evidence="2">
    <location>
        <begin position="7"/>
        <end position="200"/>
    </location>
</feature>
<dbReference type="InterPro" id="IPR013783">
    <property type="entry name" value="Ig-like_fold"/>
</dbReference>
<evidence type="ECO:0000259" key="2">
    <source>
        <dbReference type="Pfam" id="PF25778"/>
    </source>
</evidence>
<dbReference type="InterPro" id="IPR002909">
    <property type="entry name" value="IPT_dom"/>
</dbReference>
<dbReference type="CDD" id="cd15482">
    <property type="entry name" value="Sialidase_non-viral"/>
    <property type="match status" value="1"/>
</dbReference>
<evidence type="ECO:0000313" key="3">
    <source>
        <dbReference type="EMBL" id="QOY90237.1"/>
    </source>
</evidence>
<dbReference type="RefSeq" id="WP_194451902.1">
    <property type="nucleotide sequence ID" value="NZ_CP063849.1"/>
</dbReference>
<reference evidence="3 4" key="1">
    <citation type="submission" date="2020-10" db="EMBL/GenBank/DDBJ databases">
        <title>Complete genome sequence of Paludibaculum fermentans P105T, a facultatively anaerobic acidobacterium capable of dissimilatory Fe(III) reduction.</title>
        <authorList>
            <person name="Dedysh S.N."/>
            <person name="Beletsky A.V."/>
            <person name="Kulichevskaya I.S."/>
            <person name="Mardanov A.V."/>
            <person name="Ravin N.V."/>
        </authorList>
    </citation>
    <scope>NUCLEOTIDE SEQUENCE [LARGE SCALE GENOMIC DNA]</scope>
    <source>
        <strain evidence="3 4">P105</strain>
    </source>
</reference>
<protein>
    <submittedName>
        <fullName evidence="3">IPT/TIG domain-containing protein</fullName>
    </submittedName>
</protein>
<dbReference type="InterPro" id="IPR057708">
    <property type="entry name" value="DUF7948"/>
</dbReference>
<dbReference type="KEGG" id="pfer:IRI77_09865"/>
<accession>A0A7S7NUW5</accession>
<dbReference type="Gene3D" id="2.60.40.10">
    <property type="entry name" value="Immunoglobulins"/>
    <property type="match status" value="1"/>
</dbReference>
<dbReference type="InterPro" id="IPR052918">
    <property type="entry name" value="Motility_Chemotaxis_Reg"/>
</dbReference>
<dbReference type="Gene3D" id="2.120.10.30">
    <property type="entry name" value="TolB, C-terminal domain"/>
    <property type="match status" value="1"/>
</dbReference>